<comment type="pathway">
    <text evidence="4 16">Cell wall biogenesis; peptidoglycan biosynthesis.</text>
</comment>
<protein>
    <recommendedName>
        <fullName evidence="16">UDP-N-acetylenolpyruvoylglucosamine reductase</fullName>
        <ecNumber evidence="16">1.3.1.98</ecNumber>
    </recommendedName>
    <alternativeName>
        <fullName evidence="16">UDP-N-acetylmuramate dehydrogenase</fullName>
    </alternativeName>
</protein>
<comment type="subcellular location">
    <subcellularLocation>
        <location evidence="3 16">Cytoplasm</location>
    </subcellularLocation>
</comment>
<dbReference type="PROSITE" id="PS51387">
    <property type="entry name" value="FAD_PCMH"/>
    <property type="match status" value="1"/>
</dbReference>
<dbReference type="Gene3D" id="3.30.43.10">
    <property type="entry name" value="Uridine Diphospho-n-acetylenolpyruvylglucosamine Reductase, domain 2"/>
    <property type="match status" value="1"/>
</dbReference>
<evidence type="ECO:0000313" key="19">
    <source>
        <dbReference type="Proteomes" id="UP000184423"/>
    </source>
</evidence>
<evidence type="ECO:0000256" key="1">
    <source>
        <dbReference type="ARBA" id="ARBA00001974"/>
    </source>
</evidence>
<organism evidence="18 19">
    <name type="scientific">Caloramator proteoclasticus DSM 10124</name>
    <dbReference type="NCBI Taxonomy" id="1121262"/>
    <lineage>
        <taxon>Bacteria</taxon>
        <taxon>Bacillati</taxon>
        <taxon>Bacillota</taxon>
        <taxon>Clostridia</taxon>
        <taxon>Eubacteriales</taxon>
        <taxon>Clostridiaceae</taxon>
        <taxon>Caloramator</taxon>
    </lineage>
</organism>
<keyword evidence="5 16" id="KW-0963">Cytoplasm</keyword>
<evidence type="ECO:0000256" key="8">
    <source>
        <dbReference type="ARBA" id="ARBA00022827"/>
    </source>
</evidence>
<reference evidence="19" key="1">
    <citation type="submission" date="2016-11" db="EMBL/GenBank/DDBJ databases">
        <authorList>
            <person name="Varghese N."/>
            <person name="Submissions S."/>
        </authorList>
    </citation>
    <scope>NUCLEOTIDE SEQUENCE [LARGE SCALE GENOMIC DNA]</scope>
    <source>
        <strain evidence="19">DSM 10124</strain>
    </source>
</reference>
<evidence type="ECO:0000256" key="13">
    <source>
        <dbReference type="ARBA" id="ARBA00023306"/>
    </source>
</evidence>
<dbReference type="SUPFAM" id="SSF56176">
    <property type="entry name" value="FAD-binding/transporter-associated domain-like"/>
    <property type="match status" value="1"/>
</dbReference>
<dbReference type="InterPro" id="IPR006094">
    <property type="entry name" value="Oxid_FAD_bind_N"/>
</dbReference>
<dbReference type="SUPFAM" id="SSF56194">
    <property type="entry name" value="Uridine diphospho-N-Acetylenolpyruvylglucosamine reductase, MurB, C-terminal domain"/>
    <property type="match status" value="1"/>
</dbReference>
<dbReference type="AlphaFoldDB" id="A0A1M4VC32"/>
<keyword evidence="14 16" id="KW-0961">Cell wall biogenesis/degradation</keyword>
<dbReference type="Gene3D" id="3.90.78.10">
    <property type="entry name" value="UDP-N-acetylenolpyruvoylglucosamine reductase, C-terminal domain"/>
    <property type="match status" value="1"/>
</dbReference>
<comment type="catalytic activity">
    <reaction evidence="15 16">
        <text>UDP-N-acetyl-alpha-D-muramate + NADP(+) = UDP-N-acetyl-3-O-(1-carboxyvinyl)-alpha-D-glucosamine + NADPH + H(+)</text>
        <dbReference type="Rhea" id="RHEA:12248"/>
        <dbReference type="ChEBI" id="CHEBI:15378"/>
        <dbReference type="ChEBI" id="CHEBI:57783"/>
        <dbReference type="ChEBI" id="CHEBI:58349"/>
        <dbReference type="ChEBI" id="CHEBI:68483"/>
        <dbReference type="ChEBI" id="CHEBI:70757"/>
        <dbReference type="EC" id="1.3.1.98"/>
    </reaction>
</comment>
<evidence type="ECO:0000259" key="17">
    <source>
        <dbReference type="PROSITE" id="PS51387"/>
    </source>
</evidence>
<dbReference type="GO" id="GO:0071555">
    <property type="term" value="P:cell wall organization"/>
    <property type="evidence" value="ECO:0007669"/>
    <property type="project" value="UniProtKB-KW"/>
</dbReference>
<dbReference type="EMBL" id="FQVG01000011">
    <property type="protein sequence ID" value="SHE66440.1"/>
    <property type="molecule type" value="Genomic_DNA"/>
</dbReference>
<dbReference type="NCBIfam" id="NF010480">
    <property type="entry name" value="PRK13905.1"/>
    <property type="match status" value="1"/>
</dbReference>
<feature type="active site" description="Proton donor" evidence="16">
    <location>
        <position position="227"/>
    </location>
</feature>
<evidence type="ECO:0000256" key="3">
    <source>
        <dbReference type="ARBA" id="ARBA00004496"/>
    </source>
</evidence>
<keyword evidence="7 16" id="KW-0285">Flavoprotein</keyword>
<dbReference type="GO" id="GO:0005829">
    <property type="term" value="C:cytosol"/>
    <property type="evidence" value="ECO:0007669"/>
    <property type="project" value="TreeGrafter"/>
</dbReference>
<dbReference type="InterPro" id="IPR036318">
    <property type="entry name" value="FAD-bd_PCMH-like_sf"/>
</dbReference>
<comment type="function">
    <text evidence="2 16">Cell wall formation.</text>
</comment>
<dbReference type="InterPro" id="IPR036635">
    <property type="entry name" value="MurB_C_sf"/>
</dbReference>
<proteinExistence type="inferred from homology"/>
<evidence type="ECO:0000256" key="5">
    <source>
        <dbReference type="ARBA" id="ARBA00022490"/>
    </source>
</evidence>
<keyword evidence="8 16" id="KW-0274">FAD</keyword>
<dbReference type="HAMAP" id="MF_00037">
    <property type="entry name" value="MurB"/>
    <property type="match status" value="1"/>
</dbReference>
<keyword evidence="12 16" id="KW-0560">Oxidoreductase</keyword>
<accession>A0A1M4VC32</accession>
<dbReference type="EC" id="1.3.1.98" evidence="16"/>
<dbReference type="GO" id="GO:0008762">
    <property type="term" value="F:UDP-N-acetylmuramate dehydrogenase activity"/>
    <property type="evidence" value="ECO:0007669"/>
    <property type="project" value="UniProtKB-UniRule"/>
</dbReference>
<keyword evidence="13 16" id="KW-0131">Cell cycle</keyword>
<dbReference type="Pfam" id="PF02873">
    <property type="entry name" value="MurB_C"/>
    <property type="match status" value="1"/>
</dbReference>
<gene>
    <name evidence="16" type="primary">murB</name>
    <name evidence="18" type="ORF">SAMN02746091_00859</name>
</gene>
<dbReference type="Pfam" id="PF01565">
    <property type="entry name" value="FAD_binding_4"/>
    <property type="match status" value="1"/>
</dbReference>
<dbReference type="InterPro" id="IPR016166">
    <property type="entry name" value="FAD-bd_PCMH"/>
</dbReference>
<evidence type="ECO:0000256" key="15">
    <source>
        <dbReference type="ARBA" id="ARBA00048914"/>
    </source>
</evidence>
<dbReference type="Gene3D" id="3.30.465.10">
    <property type="match status" value="1"/>
</dbReference>
<evidence type="ECO:0000256" key="10">
    <source>
        <dbReference type="ARBA" id="ARBA00022960"/>
    </source>
</evidence>
<evidence type="ECO:0000256" key="12">
    <source>
        <dbReference type="ARBA" id="ARBA00023002"/>
    </source>
</evidence>
<dbReference type="InterPro" id="IPR003170">
    <property type="entry name" value="MurB"/>
</dbReference>
<dbReference type="PANTHER" id="PTHR21071:SF4">
    <property type="entry name" value="UDP-N-ACETYLENOLPYRUVOYLGLUCOSAMINE REDUCTASE"/>
    <property type="match status" value="1"/>
</dbReference>
<dbReference type="UniPathway" id="UPA00219"/>
<sequence>MMNIDELKIELKSFFGEGEIKFDEPMRNHTSFKVGGPCDIMIIPNSKEKLIKALELIKKYNIPYFIMGKGSNLIVKDGGFRGVILKLTGLDYIIVKDNNIIAGGGASLSNTAREALLNSLKGMEFASGIPGTVGGAVAMNAGAYGGEIKDIIEWAECVNDNLELIKLTKEDLNLSYRHSRVQEENLVVVEACFNLDKGNYDEIKSNMEELNRRRIEKQPLNYPSAGSTFKRPTGYFAGKLIEDSGLKGYRYGGAMVSEKHAGFVINYENATAKDVLEVIKHVQDVVYEKFGVKLETEVKIIGED</sequence>
<keyword evidence="10 16" id="KW-0133">Cell shape</keyword>
<evidence type="ECO:0000256" key="14">
    <source>
        <dbReference type="ARBA" id="ARBA00023316"/>
    </source>
</evidence>
<feature type="active site" evidence="16">
    <location>
        <position position="297"/>
    </location>
</feature>
<dbReference type="InterPro" id="IPR016167">
    <property type="entry name" value="FAD-bd_PCMH_sub1"/>
</dbReference>
<dbReference type="GO" id="GO:0009252">
    <property type="term" value="P:peptidoglycan biosynthetic process"/>
    <property type="evidence" value="ECO:0007669"/>
    <property type="project" value="UniProtKB-UniRule"/>
</dbReference>
<keyword evidence="11 16" id="KW-0573">Peptidoglycan synthesis</keyword>
<name>A0A1M4VC32_9CLOT</name>
<keyword evidence="19" id="KW-1185">Reference proteome</keyword>
<dbReference type="InterPro" id="IPR011601">
    <property type="entry name" value="MurB_C"/>
</dbReference>
<evidence type="ECO:0000256" key="2">
    <source>
        <dbReference type="ARBA" id="ARBA00003921"/>
    </source>
</evidence>
<evidence type="ECO:0000256" key="16">
    <source>
        <dbReference type="HAMAP-Rule" id="MF_00037"/>
    </source>
</evidence>
<dbReference type="GO" id="GO:0071949">
    <property type="term" value="F:FAD binding"/>
    <property type="evidence" value="ECO:0007669"/>
    <property type="project" value="InterPro"/>
</dbReference>
<dbReference type="InterPro" id="IPR016169">
    <property type="entry name" value="FAD-bd_PCMH_sub2"/>
</dbReference>
<comment type="cofactor">
    <cofactor evidence="1 16">
        <name>FAD</name>
        <dbReference type="ChEBI" id="CHEBI:57692"/>
    </cofactor>
</comment>
<evidence type="ECO:0000313" key="18">
    <source>
        <dbReference type="EMBL" id="SHE66440.1"/>
    </source>
</evidence>
<evidence type="ECO:0000256" key="6">
    <source>
        <dbReference type="ARBA" id="ARBA00022618"/>
    </source>
</evidence>
<comment type="similarity">
    <text evidence="16">Belongs to the MurB family.</text>
</comment>
<keyword evidence="6 16" id="KW-0132">Cell division</keyword>
<feature type="domain" description="FAD-binding PCMH-type" evidence="17">
    <location>
        <begin position="34"/>
        <end position="198"/>
    </location>
</feature>
<evidence type="ECO:0000256" key="9">
    <source>
        <dbReference type="ARBA" id="ARBA00022857"/>
    </source>
</evidence>
<feature type="active site" evidence="16">
    <location>
        <position position="177"/>
    </location>
</feature>
<dbReference type="Proteomes" id="UP000184423">
    <property type="component" value="Unassembled WGS sequence"/>
</dbReference>
<evidence type="ECO:0000256" key="11">
    <source>
        <dbReference type="ARBA" id="ARBA00022984"/>
    </source>
</evidence>
<keyword evidence="9 16" id="KW-0521">NADP</keyword>
<dbReference type="NCBIfam" id="TIGR00179">
    <property type="entry name" value="murB"/>
    <property type="match status" value="1"/>
</dbReference>
<dbReference type="GO" id="GO:0051301">
    <property type="term" value="P:cell division"/>
    <property type="evidence" value="ECO:0007669"/>
    <property type="project" value="UniProtKB-KW"/>
</dbReference>
<evidence type="ECO:0000256" key="7">
    <source>
        <dbReference type="ARBA" id="ARBA00022630"/>
    </source>
</evidence>
<evidence type="ECO:0000256" key="4">
    <source>
        <dbReference type="ARBA" id="ARBA00004752"/>
    </source>
</evidence>
<dbReference type="PANTHER" id="PTHR21071">
    <property type="entry name" value="UDP-N-ACETYLENOLPYRUVOYLGLUCOSAMINE REDUCTASE"/>
    <property type="match status" value="1"/>
</dbReference>
<dbReference type="GO" id="GO:0008360">
    <property type="term" value="P:regulation of cell shape"/>
    <property type="evidence" value="ECO:0007669"/>
    <property type="project" value="UniProtKB-KW"/>
</dbReference>
<dbReference type="RefSeq" id="WP_370882841.1">
    <property type="nucleotide sequence ID" value="NZ_FQVG01000011.1"/>
</dbReference>